<feature type="transmembrane region" description="Helical" evidence="1">
    <location>
        <begin position="6"/>
        <end position="27"/>
    </location>
</feature>
<organism evidence="4 5">
    <name type="scientific">Alcanivorax nanhaiticus</name>
    <dbReference type="NCBI Taxonomy" id="1177154"/>
    <lineage>
        <taxon>Bacteria</taxon>
        <taxon>Pseudomonadati</taxon>
        <taxon>Pseudomonadota</taxon>
        <taxon>Gammaproteobacteria</taxon>
        <taxon>Oceanospirillales</taxon>
        <taxon>Alcanivoracaceae</taxon>
        <taxon>Alcanivorax</taxon>
    </lineage>
</organism>
<sequence length="282" mass="31014">MQLRPLLILLIAIVLGGVTVYLVNQYLQREMTTQRDVKAIATVPVVVAATDLASGTRLDDVLLEVVSWPESSVPEGAFRTKKSLLTDEPPLILTQAKKGEPILKYKLSPYGARGGLPAKIPEDKRAITLAVNEVRGVAGFVMPGDYVDVLNTSSLNSRDKKPYTQVLLQNAKVLGIDQRASETETEPEIVNAVTLLVTPYDGQRVVLAAQTGELSLMLRNEFDASILETDTVTYKDLMDEEPVKATKVVRRVRRATPARPQVEVIRGLKVENQTVKEGEVQQ</sequence>
<evidence type="ECO:0000259" key="2">
    <source>
        <dbReference type="Pfam" id="PF08666"/>
    </source>
</evidence>
<gene>
    <name evidence="4" type="ORF">Y5S_02271</name>
</gene>
<proteinExistence type="predicted"/>
<evidence type="ECO:0000313" key="5">
    <source>
        <dbReference type="Proteomes" id="UP000029444"/>
    </source>
</evidence>
<keyword evidence="1" id="KW-1133">Transmembrane helix</keyword>
<dbReference type="InterPro" id="IPR017592">
    <property type="entry name" value="Pilus_assmbl_Flp-typ_CpaB"/>
</dbReference>
<feature type="domain" description="SAF" evidence="2">
    <location>
        <begin position="44"/>
        <end position="81"/>
    </location>
</feature>
<dbReference type="InterPro" id="IPR013974">
    <property type="entry name" value="SAF"/>
</dbReference>
<evidence type="ECO:0000259" key="3">
    <source>
        <dbReference type="Pfam" id="PF16976"/>
    </source>
</evidence>
<dbReference type="Proteomes" id="UP000029444">
    <property type="component" value="Unassembled WGS sequence"/>
</dbReference>
<comment type="caution">
    <text evidence="4">The sequence shown here is derived from an EMBL/GenBank/DDBJ whole genome shotgun (WGS) entry which is preliminary data.</text>
</comment>
<keyword evidence="1" id="KW-0472">Membrane</keyword>
<accession>A0A095SIN8</accession>
<dbReference type="eggNOG" id="COG3745">
    <property type="taxonomic scope" value="Bacteria"/>
</dbReference>
<dbReference type="Pfam" id="PF16976">
    <property type="entry name" value="RcpC"/>
    <property type="match status" value="1"/>
</dbReference>
<dbReference type="InterPro" id="IPR031571">
    <property type="entry name" value="RcpC_dom"/>
</dbReference>
<dbReference type="EMBL" id="ARXV01000008">
    <property type="protein sequence ID" value="KGD64516.1"/>
    <property type="molecule type" value="Genomic_DNA"/>
</dbReference>
<dbReference type="RefSeq" id="WP_052041555.1">
    <property type="nucleotide sequence ID" value="NZ_ARXV01000008.1"/>
</dbReference>
<dbReference type="STRING" id="1177154.Y5S_02271"/>
<feature type="domain" description="Flp pilus assembly protein RcpC/CpaB" evidence="3">
    <location>
        <begin position="115"/>
        <end position="219"/>
    </location>
</feature>
<keyword evidence="1" id="KW-0812">Transmembrane</keyword>
<evidence type="ECO:0000313" key="4">
    <source>
        <dbReference type="EMBL" id="KGD64516.1"/>
    </source>
</evidence>
<dbReference type="AlphaFoldDB" id="A0A095SIN8"/>
<name>A0A095SIN8_9GAMM</name>
<dbReference type="Pfam" id="PF08666">
    <property type="entry name" value="SAF"/>
    <property type="match status" value="1"/>
</dbReference>
<dbReference type="PATRIC" id="fig|1177154.3.peg.2312"/>
<protein>
    <submittedName>
        <fullName evidence="4">Flp pilus assembly protein CpaB</fullName>
    </submittedName>
</protein>
<dbReference type="OrthoDB" id="9788329at2"/>
<dbReference type="NCBIfam" id="TIGR03177">
    <property type="entry name" value="pilus_cpaB"/>
    <property type="match status" value="1"/>
</dbReference>
<evidence type="ECO:0000256" key="1">
    <source>
        <dbReference type="SAM" id="Phobius"/>
    </source>
</evidence>
<reference evidence="4 5" key="1">
    <citation type="submission" date="2012-09" db="EMBL/GenBank/DDBJ databases">
        <title>Genome Sequence of alkane-degrading Bacterium Alcanivorax sp. 19-m-6.</title>
        <authorList>
            <person name="Lai Q."/>
            <person name="Shao Z."/>
        </authorList>
    </citation>
    <scope>NUCLEOTIDE SEQUENCE [LARGE SCALE GENOMIC DNA]</scope>
    <source>
        <strain evidence="4 5">19-m-6</strain>
    </source>
</reference>
<keyword evidence="5" id="KW-1185">Reference proteome</keyword>
<dbReference type="CDD" id="cd11614">
    <property type="entry name" value="SAF_CpaB_FlgA_like"/>
    <property type="match status" value="1"/>
</dbReference>